<dbReference type="KEGG" id="aer:AERYTH_09140"/>
<proteinExistence type="predicted"/>
<dbReference type="GO" id="GO:0005886">
    <property type="term" value="C:plasma membrane"/>
    <property type="evidence" value="ECO:0007669"/>
    <property type="project" value="TreeGrafter"/>
</dbReference>
<dbReference type="PANTHER" id="PTHR38442">
    <property type="entry name" value="INNER MEMBRANE PROTEIN-RELATED"/>
    <property type="match status" value="1"/>
</dbReference>
<keyword evidence="3" id="KW-1185">Reference proteome</keyword>
<dbReference type="Pfam" id="PF04286">
    <property type="entry name" value="DUF445"/>
    <property type="match status" value="1"/>
</dbReference>
<dbReference type="InterPro" id="IPR007383">
    <property type="entry name" value="DUF445"/>
</dbReference>
<name>A0A0U4BI14_9ACTN</name>
<organism evidence="2 3">
    <name type="scientific">Aeromicrobium erythreum</name>
    <dbReference type="NCBI Taxonomy" id="2041"/>
    <lineage>
        <taxon>Bacteria</taxon>
        <taxon>Bacillati</taxon>
        <taxon>Actinomycetota</taxon>
        <taxon>Actinomycetes</taxon>
        <taxon>Propionibacteriales</taxon>
        <taxon>Nocardioidaceae</taxon>
        <taxon>Aeromicrobium</taxon>
    </lineage>
</organism>
<keyword evidence="1" id="KW-0812">Transmembrane</keyword>
<evidence type="ECO:0000313" key="2">
    <source>
        <dbReference type="EMBL" id="ALX04849.1"/>
    </source>
</evidence>
<evidence type="ECO:0000313" key="3">
    <source>
        <dbReference type="Proteomes" id="UP000067689"/>
    </source>
</evidence>
<protein>
    <submittedName>
        <fullName evidence="2">Membrane protein</fullName>
    </submittedName>
</protein>
<gene>
    <name evidence="2" type="ORF">AERYTH_09140</name>
</gene>
<keyword evidence="1" id="KW-1133">Transmembrane helix</keyword>
<keyword evidence="1" id="KW-0472">Membrane</keyword>
<dbReference type="STRING" id="2041.AERYTH_09140"/>
<dbReference type="Proteomes" id="UP000067689">
    <property type="component" value="Chromosome"/>
</dbReference>
<reference evidence="2 3" key="1">
    <citation type="journal article" date="1991" name="Int. J. Syst. Bacteriol.">
        <title>Description of the erythromycin-producing bacterium Arthrobacter sp. strain NRRL B-3381 as Aeromicrobium erythreum gen. nov., sp. nov.</title>
        <authorList>
            <person name="Miller E.S."/>
            <person name="Woese C.R."/>
            <person name="Brenner S."/>
        </authorList>
    </citation>
    <scope>NUCLEOTIDE SEQUENCE [LARGE SCALE GENOMIC DNA]</scope>
    <source>
        <strain evidence="2 3">AR18</strain>
    </source>
</reference>
<dbReference type="EMBL" id="CP011502">
    <property type="protein sequence ID" value="ALX04849.1"/>
    <property type="molecule type" value="Genomic_DNA"/>
</dbReference>
<dbReference type="PATRIC" id="fig|2041.4.peg.1910"/>
<dbReference type="PANTHER" id="PTHR38442:SF1">
    <property type="entry name" value="INNER MEMBRANE PROTEIN"/>
    <property type="match status" value="1"/>
</dbReference>
<evidence type="ECO:0000256" key="1">
    <source>
        <dbReference type="SAM" id="Phobius"/>
    </source>
</evidence>
<sequence length="424" mass="47021">MTERNAAAGPALSSDPAADEARRRGLRRMRVVATSLLVVAAVVFLLTREQGGAWGYVNAAAEAAMVGAIADWFAVTALFRHPLGLPIPHTAIIPRRKASLGASLQEFVTENFLRPEVVKERLDSAELTRRAGVWLAEGDHAERLVREGSKITAHALTRVKRDDVAALVRDAIVPRLVEEPLAPVAGKLLGDVLAERAHVGMVDLVLDELHAWLLENEDEVMALVGERAPWWTPQWVDERVGSRLHLEAVTWVQEIRDQPEHRARRALDGWLGRLVDDLQSDEATQERFERLKSRMLNQPQVTTTGVAIWDALRRALVETLQDEDGMLRRRALQELHALADRLQHDTELQARGDRVVADAGAYLVEHYGSEVATIISATVDRWDGVETARKVELHVGRDLQFIRINGTVVGGLAGLVIHTLSHLV</sequence>
<dbReference type="AlphaFoldDB" id="A0A0U4BI14"/>
<feature type="transmembrane region" description="Helical" evidence="1">
    <location>
        <begin position="31"/>
        <end position="47"/>
    </location>
</feature>
<accession>A0A0U4BI14</accession>